<proteinExistence type="predicted"/>
<sequence>MSFKIPLLGRSPINFATAKNTDDNIIALSKQYYDTIGFYETLLDKKDAIQDIVRFQLGLDPYRDKCAVSPYQDWMRGRFNVCVPVTINSRRFCGKVIMRFPLPHMFGGSAGSSSSIIDDKVCCEVGTYHWMQHHCTNVRIPHLHGFGLSNHTHYLHERRHPWYLRFLRALWRYLGNLCRRPTMTTTITRYIPSHCQSSSISTPYLLLEYIDPSVGCMLSNTWDQHHHDGALTLGYRPLTCGAMIIESEEMKSKHNKEAFACTDAFVADMLALHDEAFIKNPNAIFDKQDCQYYMATRPLVRALSGSTKYWWEYHCPSHAKDMGIGRYMALVFSFLC</sequence>
<keyword evidence="2" id="KW-1185">Reference proteome</keyword>
<accession>A0ACA9TX25</accession>
<reference evidence="1" key="2">
    <citation type="submission" date="2021-10" db="EMBL/GenBank/DDBJ databases">
        <authorList>
            <person name="Piombo E."/>
        </authorList>
    </citation>
    <scope>NUCLEOTIDE SEQUENCE</scope>
</reference>
<comment type="caution">
    <text evidence="1">The sequence shown here is derived from an EMBL/GenBank/DDBJ whole genome shotgun (WGS) entry which is preliminary data.</text>
</comment>
<name>A0ACA9TX25_BIOOC</name>
<evidence type="ECO:0000313" key="2">
    <source>
        <dbReference type="Proteomes" id="UP000836387"/>
    </source>
</evidence>
<dbReference type="EMBL" id="CADEHS020000009">
    <property type="protein sequence ID" value="CAG9945536.1"/>
    <property type="molecule type" value="Genomic_DNA"/>
</dbReference>
<dbReference type="Proteomes" id="UP000836387">
    <property type="component" value="Unassembled WGS sequence"/>
</dbReference>
<organism evidence="1 2">
    <name type="scientific">Clonostachys rosea f. rosea IK726</name>
    <dbReference type="NCBI Taxonomy" id="1349383"/>
    <lineage>
        <taxon>Eukaryota</taxon>
        <taxon>Fungi</taxon>
        <taxon>Dikarya</taxon>
        <taxon>Ascomycota</taxon>
        <taxon>Pezizomycotina</taxon>
        <taxon>Sordariomycetes</taxon>
        <taxon>Hypocreomycetidae</taxon>
        <taxon>Hypocreales</taxon>
        <taxon>Bionectriaceae</taxon>
        <taxon>Clonostachys</taxon>
    </lineage>
</organism>
<gene>
    <name evidence="1" type="ORF">CRV2_00012274</name>
</gene>
<reference evidence="1" key="1">
    <citation type="submission" date="2020-04" db="EMBL/GenBank/DDBJ databases">
        <authorList>
            <person name="Broberg M."/>
        </authorList>
    </citation>
    <scope>NUCLEOTIDE SEQUENCE</scope>
</reference>
<evidence type="ECO:0000313" key="1">
    <source>
        <dbReference type="EMBL" id="CAG9945536.1"/>
    </source>
</evidence>
<protein>
    <submittedName>
        <fullName evidence="1">Uncharacterized protein</fullName>
    </submittedName>
</protein>